<keyword evidence="3" id="KW-0813">Transport</keyword>
<evidence type="ECO:0000256" key="3">
    <source>
        <dbReference type="ARBA" id="ARBA00022448"/>
    </source>
</evidence>
<feature type="transmembrane region" description="Helical" evidence="16">
    <location>
        <begin position="271"/>
        <end position="289"/>
    </location>
</feature>
<evidence type="ECO:0000256" key="2">
    <source>
        <dbReference type="ARBA" id="ARBA00006459"/>
    </source>
</evidence>
<evidence type="ECO:0000256" key="1">
    <source>
        <dbReference type="ARBA" id="ARBA00004141"/>
    </source>
</evidence>
<comment type="caution">
    <text evidence="17">The sequence shown here is derived from an EMBL/GenBank/DDBJ whole genome shotgun (WGS) entry which is preliminary data.</text>
</comment>
<dbReference type="Pfam" id="PF00209">
    <property type="entry name" value="SNF"/>
    <property type="match status" value="1"/>
</dbReference>
<gene>
    <name evidence="17" type="ORF">ODALV1_LOCUS10423</name>
</gene>
<dbReference type="PROSITE" id="PS50267">
    <property type="entry name" value="NA_NEUROTRAN_SYMP_3"/>
    <property type="match status" value="1"/>
</dbReference>
<evidence type="ECO:0000256" key="12">
    <source>
        <dbReference type="ARBA" id="ARBA00023201"/>
    </source>
</evidence>
<dbReference type="PANTHER" id="PTHR11616">
    <property type="entry name" value="SODIUM/CHLORIDE DEPENDENT TRANSPORTER"/>
    <property type="match status" value="1"/>
</dbReference>
<keyword evidence="4 16" id="KW-0812">Transmembrane</keyword>
<evidence type="ECO:0000256" key="14">
    <source>
        <dbReference type="ARBA" id="ARBA00040215"/>
    </source>
</evidence>
<evidence type="ECO:0000256" key="4">
    <source>
        <dbReference type="ARBA" id="ARBA00022692"/>
    </source>
</evidence>
<keyword evidence="8" id="KW-0915">Sodium</keyword>
<evidence type="ECO:0000313" key="17">
    <source>
        <dbReference type="EMBL" id="CAL8100046.1"/>
    </source>
</evidence>
<accession>A0ABP1QI44</accession>
<feature type="transmembrane region" description="Helical" evidence="16">
    <location>
        <begin position="190"/>
        <end position="217"/>
    </location>
</feature>
<evidence type="ECO:0000313" key="18">
    <source>
        <dbReference type="Proteomes" id="UP001642540"/>
    </source>
</evidence>
<evidence type="ECO:0000256" key="15">
    <source>
        <dbReference type="SAM" id="MobiDB-lite"/>
    </source>
</evidence>
<feature type="region of interest" description="Disordered" evidence="15">
    <location>
        <begin position="54"/>
        <end position="108"/>
    </location>
</feature>
<dbReference type="InterPro" id="IPR037272">
    <property type="entry name" value="SNS_sf"/>
</dbReference>
<name>A0ABP1QI44_9HEXA</name>
<evidence type="ECO:0000256" key="13">
    <source>
        <dbReference type="ARBA" id="ARBA00037785"/>
    </source>
</evidence>
<dbReference type="Proteomes" id="UP001642540">
    <property type="component" value="Unassembled WGS sequence"/>
</dbReference>
<keyword evidence="5" id="KW-0769">Symport</keyword>
<evidence type="ECO:0000256" key="16">
    <source>
        <dbReference type="SAM" id="Phobius"/>
    </source>
</evidence>
<comment type="similarity">
    <text evidence="2">Belongs to the sodium:neurotransmitter symporter (SNF) (TC 2.A.22) family.</text>
</comment>
<dbReference type="SUPFAM" id="SSF161070">
    <property type="entry name" value="SNF-like"/>
    <property type="match status" value="1"/>
</dbReference>
<evidence type="ECO:0000256" key="5">
    <source>
        <dbReference type="ARBA" id="ARBA00022847"/>
    </source>
</evidence>
<dbReference type="InterPro" id="IPR000175">
    <property type="entry name" value="Na/ntran_symport"/>
</dbReference>
<sequence length="380" mass="41935">MANNQQNGHSLYHDNHGYLKDGSEAASYALPPTDYSVATVEPAPRQFLPRIITGSEVGGQKIKPESLPPANGAEHPAPRFTVKNNDPEKLPAALDRPPGDGDEDSDDGRDTWDSPIEFLLSCISMSVGLGNVWRFPGVAARNGGGAFLIPYLVVLLVIGRPLYYLEMCIGQFSRYGQVKVWNMAPLFKGVGYGAITGVCCVVSYYCALMAITIYFFFASFAKDLPWSVCDDTDEDFNCTLIGQENYASHYYSTVVNPQIPSIEDGLGKLNWKLSLCLVLTWLLVFLTLVKGVKSSGKVAYFTAIFPYVVMLILLIRGVTLKGAGSGILYFITPEWSALYKPKVWYAAVEQCFFSLSAEMPSLSVSWTLSLRFWLDAQFLL</sequence>
<dbReference type="EMBL" id="CAXLJM020000032">
    <property type="protein sequence ID" value="CAL8100046.1"/>
    <property type="molecule type" value="Genomic_DNA"/>
</dbReference>
<keyword evidence="18" id="KW-1185">Reference proteome</keyword>
<evidence type="ECO:0000256" key="10">
    <source>
        <dbReference type="ARBA" id="ARBA00023136"/>
    </source>
</evidence>
<keyword evidence="6" id="KW-0029">Amino-acid transport</keyword>
<keyword evidence="10 16" id="KW-0472">Membrane</keyword>
<evidence type="ECO:0000256" key="7">
    <source>
        <dbReference type="ARBA" id="ARBA00022989"/>
    </source>
</evidence>
<evidence type="ECO:0000256" key="6">
    <source>
        <dbReference type="ARBA" id="ARBA00022970"/>
    </source>
</evidence>
<evidence type="ECO:0000256" key="8">
    <source>
        <dbReference type="ARBA" id="ARBA00023053"/>
    </source>
</evidence>
<organism evidence="17 18">
    <name type="scientific">Orchesella dallaii</name>
    <dbReference type="NCBI Taxonomy" id="48710"/>
    <lineage>
        <taxon>Eukaryota</taxon>
        <taxon>Metazoa</taxon>
        <taxon>Ecdysozoa</taxon>
        <taxon>Arthropoda</taxon>
        <taxon>Hexapoda</taxon>
        <taxon>Collembola</taxon>
        <taxon>Entomobryomorpha</taxon>
        <taxon>Entomobryoidea</taxon>
        <taxon>Orchesellidae</taxon>
        <taxon>Orchesellinae</taxon>
        <taxon>Orchesella</taxon>
    </lineage>
</organism>
<keyword evidence="11" id="KW-0325">Glycoprotein</keyword>
<evidence type="ECO:0000256" key="9">
    <source>
        <dbReference type="ARBA" id="ARBA00023065"/>
    </source>
</evidence>
<evidence type="ECO:0000256" key="11">
    <source>
        <dbReference type="ARBA" id="ARBA00023180"/>
    </source>
</evidence>
<keyword evidence="7 16" id="KW-1133">Transmembrane helix</keyword>
<dbReference type="PRINTS" id="PR00176">
    <property type="entry name" value="NANEUSMPORT"/>
</dbReference>
<protein>
    <recommendedName>
        <fullName evidence="14">Sodium-dependent nutrient amino acid transporter 1</fullName>
    </recommendedName>
</protein>
<comment type="subcellular location">
    <subcellularLocation>
        <location evidence="1">Membrane</location>
        <topology evidence="1">Multi-pass membrane protein</topology>
    </subcellularLocation>
</comment>
<reference evidence="17 18" key="1">
    <citation type="submission" date="2024-08" db="EMBL/GenBank/DDBJ databases">
        <authorList>
            <person name="Cucini C."/>
            <person name="Frati F."/>
        </authorList>
    </citation>
    <scope>NUCLEOTIDE SEQUENCE [LARGE SCALE GENOMIC DNA]</scope>
</reference>
<keyword evidence="12" id="KW-0739">Sodium transport</keyword>
<dbReference type="PANTHER" id="PTHR11616:SF321">
    <property type="entry name" value="SODIUM-DEPENDENT NUTRIENT AMINO ACID TRANSPORTER 1-RELATED"/>
    <property type="match status" value="1"/>
</dbReference>
<feature type="transmembrane region" description="Helical" evidence="16">
    <location>
        <begin position="298"/>
        <end position="318"/>
    </location>
</feature>
<keyword evidence="9" id="KW-0406">Ion transport</keyword>
<feature type="transmembrane region" description="Helical" evidence="16">
    <location>
        <begin position="148"/>
        <end position="169"/>
    </location>
</feature>
<proteinExistence type="inferred from homology"/>
<comment type="function">
    <text evidence="13">Unusual broad substrate spectrum amino acid:sodium cotransporter that promotes absorption of the D isomers of essential amino acids. Neutral amino acids are the preferred substrates, especially methionine and phenylalanine.</text>
</comment>